<gene>
    <name evidence="1" type="ORF">GCD22_03620</name>
</gene>
<evidence type="ECO:0000313" key="1">
    <source>
        <dbReference type="EMBL" id="QFX97655.1"/>
    </source>
</evidence>
<dbReference type="RefSeq" id="WP_031571115.1">
    <property type="nucleotide sequence ID" value="NZ_CP045571.1"/>
</dbReference>
<dbReference type="EMBL" id="CP045571">
    <property type="protein sequence ID" value="QFX97655.1"/>
    <property type="molecule type" value="Genomic_DNA"/>
</dbReference>
<accession>A0A5P9XUD1</accession>
<sequence>MIGFLLRLRGVVTRDQTLWIGGVQECYRGILHAGLPHMWAIVHVAKNNVHFLKRSWIIGRRVISRIINLSDGP</sequence>
<dbReference type="GeneID" id="60697807"/>
<proteinExistence type="predicted"/>
<reference evidence="1 2" key="1">
    <citation type="submission" date="2019-10" db="EMBL/GenBank/DDBJ databases">
        <authorList>
            <person name="Wang R."/>
        </authorList>
    </citation>
    <scope>NUCLEOTIDE SEQUENCE [LARGE SCALE GENOMIC DNA]</scope>
    <source>
        <strain evidence="1 2">ATCC 19377</strain>
    </source>
</reference>
<dbReference type="KEGG" id="atx:GCD22_03620"/>
<dbReference type="Proteomes" id="UP000363590">
    <property type="component" value="Chromosome"/>
</dbReference>
<name>A0A5P9XUD1_ACITH</name>
<dbReference type="AlphaFoldDB" id="A0A5P9XUD1"/>
<protein>
    <submittedName>
        <fullName evidence="1">Uncharacterized protein</fullName>
    </submittedName>
</protein>
<organism evidence="1 2">
    <name type="scientific">Acidithiobacillus thiooxidans ATCC 19377</name>
    <dbReference type="NCBI Taxonomy" id="637390"/>
    <lineage>
        <taxon>Bacteria</taxon>
        <taxon>Pseudomonadati</taxon>
        <taxon>Pseudomonadota</taxon>
        <taxon>Acidithiobacillia</taxon>
        <taxon>Acidithiobacillales</taxon>
        <taxon>Acidithiobacillaceae</taxon>
        <taxon>Acidithiobacillus</taxon>
    </lineage>
</organism>
<evidence type="ECO:0000313" key="2">
    <source>
        <dbReference type="Proteomes" id="UP000363590"/>
    </source>
</evidence>